<dbReference type="SUPFAM" id="SSF47203">
    <property type="entry name" value="Acyl-CoA dehydrogenase C-terminal domain-like"/>
    <property type="match status" value="1"/>
</dbReference>
<dbReference type="SUPFAM" id="SSF56645">
    <property type="entry name" value="Acyl-CoA dehydrogenase NM domain-like"/>
    <property type="match status" value="1"/>
</dbReference>
<feature type="domain" description="Acyl-CoA oxidase C-alpha1" evidence="1">
    <location>
        <begin position="266"/>
        <end position="399"/>
    </location>
</feature>
<evidence type="ECO:0000313" key="3">
    <source>
        <dbReference type="Proteomes" id="UP000054007"/>
    </source>
</evidence>
<organism evidence="2 3">
    <name type="scientific">Cylindrobasidium torrendii FP15055 ss-10</name>
    <dbReference type="NCBI Taxonomy" id="1314674"/>
    <lineage>
        <taxon>Eukaryota</taxon>
        <taxon>Fungi</taxon>
        <taxon>Dikarya</taxon>
        <taxon>Basidiomycota</taxon>
        <taxon>Agaricomycotina</taxon>
        <taxon>Agaricomycetes</taxon>
        <taxon>Agaricomycetidae</taxon>
        <taxon>Agaricales</taxon>
        <taxon>Marasmiineae</taxon>
        <taxon>Physalacriaceae</taxon>
        <taxon>Cylindrobasidium</taxon>
    </lineage>
</organism>
<dbReference type="InterPro" id="IPR009100">
    <property type="entry name" value="AcylCoA_DH/oxidase_NM_dom_sf"/>
</dbReference>
<evidence type="ECO:0000259" key="1">
    <source>
        <dbReference type="Pfam" id="PF22924"/>
    </source>
</evidence>
<dbReference type="PANTHER" id="PTHR10909">
    <property type="entry name" value="ELECTRON TRANSPORT OXIDOREDUCTASE"/>
    <property type="match status" value="1"/>
</dbReference>
<dbReference type="GO" id="GO:0071949">
    <property type="term" value="F:FAD binding"/>
    <property type="evidence" value="ECO:0007669"/>
    <property type="project" value="InterPro"/>
</dbReference>
<dbReference type="Gene3D" id="2.40.110.10">
    <property type="entry name" value="Butyryl-CoA Dehydrogenase, subunit A, domain 2"/>
    <property type="match status" value="1"/>
</dbReference>
<evidence type="ECO:0000313" key="2">
    <source>
        <dbReference type="EMBL" id="KIY73519.1"/>
    </source>
</evidence>
<name>A0A0D7BTL5_9AGAR</name>
<dbReference type="GO" id="GO:0005777">
    <property type="term" value="C:peroxisome"/>
    <property type="evidence" value="ECO:0007669"/>
    <property type="project" value="InterPro"/>
</dbReference>
<dbReference type="GO" id="GO:0005504">
    <property type="term" value="F:fatty acid binding"/>
    <property type="evidence" value="ECO:0007669"/>
    <property type="project" value="TreeGrafter"/>
</dbReference>
<dbReference type="InterPro" id="IPR012258">
    <property type="entry name" value="Acyl-CoA_oxidase"/>
</dbReference>
<accession>A0A0D7BTL5</accession>
<dbReference type="GO" id="GO:0055088">
    <property type="term" value="P:lipid homeostasis"/>
    <property type="evidence" value="ECO:0007669"/>
    <property type="project" value="TreeGrafter"/>
</dbReference>
<dbReference type="GO" id="GO:0003997">
    <property type="term" value="F:acyl-CoA oxidase activity"/>
    <property type="evidence" value="ECO:0007669"/>
    <property type="project" value="InterPro"/>
</dbReference>
<dbReference type="AlphaFoldDB" id="A0A0D7BTL5"/>
<dbReference type="InterPro" id="IPR055060">
    <property type="entry name" value="ACOX_C_alpha1"/>
</dbReference>
<proteinExistence type="predicted"/>
<dbReference type="Gene3D" id="1.20.140.10">
    <property type="entry name" value="Butyryl-CoA Dehydrogenase, subunit A, domain 3"/>
    <property type="match status" value="1"/>
</dbReference>
<dbReference type="InterPro" id="IPR046373">
    <property type="entry name" value="Acyl-CoA_Oxase/DH_mid-dom_sf"/>
</dbReference>
<dbReference type="OrthoDB" id="538336at2759"/>
<reference evidence="2 3" key="1">
    <citation type="journal article" date="2015" name="Fungal Genet. Biol.">
        <title>Evolution of novel wood decay mechanisms in Agaricales revealed by the genome sequences of Fistulina hepatica and Cylindrobasidium torrendii.</title>
        <authorList>
            <person name="Floudas D."/>
            <person name="Held B.W."/>
            <person name="Riley R."/>
            <person name="Nagy L.G."/>
            <person name="Koehler G."/>
            <person name="Ransdell A.S."/>
            <person name="Younus H."/>
            <person name="Chow J."/>
            <person name="Chiniquy J."/>
            <person name="Lipzen A."/>
            <person name="Tritt A."/>
            <person name="Sun H."/>
            <person name="Haridas S."/>
            <person name="LaButti K."/>
            <person name="Ohm R.A."/>
            <person name="Kues U."/>
            <person name="Blanchette R.A."/>
            <person name="Grigoriev I.V."/>
            <person name="Minto R.E."/>
            <person name="Hibbett D.S."/>
        </authorList>
    </citation>
    <scope>NUCLEOTIDE SEQUENCE [LARGE SCALE GENOMIC DNA]</scope>
    <source>
        <strain evidence="2 3">FP15055 ss-10</strain>
    </source>
</reference>
<dbReference type="PANTHER" id="PTHR10909:SF382">
    <property type="entry name" value="ACYL-COENZYME A OXIDASE"/>
    <property type="match status" value="1"/>
</dbReference>
<sequence length="559" mass="61757">MSSRNWPSESLLQLDVFKAAGANSGDRDSALALCSTAYQRAEHIWKKWGLTFEDIITLSPKFWKIHTDPIAWHDGSSITIMTIHLNLAVGTIGTYAKSVPELQQLCADMMDCKTIGQFLMTEVGHGLDAVNLETTCTLQPDGSFLVNCPNSYASKYMPPTVPVLGKPCYAVVWSKLIVDGENRGVRPVVVQLNDGKNMCKGITAKLIPTRHGATPVNHAITHFTNVEVPSWGLLGGVGTKPSTHDDFLVAMWRISVGTLALAALAIPAMQISAHIAYKYSVRRKVGAPNPVPIISFRTQQIPVFNAVAQTYVLEAWLKHATRDFTNPNASHQERHAIATIWKATVMEQAQKTHFDLSERLGAQGLFDYNQIITQFAEMRGIVIAEGDMLVLCIRLASELLVDRYQVQPSSNPESLLARHEKGVFEEARAVAKKYGHRSQFFADYILPRSKDIVEAVGHRMAYDAAIAEGVDKNLVDIYEAFAIKKDLPWYLEAGLLTRVKAAELESNAISTAVPKMDAFVDGMGVAPYVKAPILTEASWDKFVSNMYTFTSAPEERAFM</sequence>
<dbReference type="EMBL" id="KN880435">
    <property type="protein sequence ID" value="KIY73519.1"/>
    <property type="molecule type" value="Genomic_DNA"/>
</dbReference>
<dbReference type="STRING" id="1314674.A0A0D7BTL5"/>
<gene>
    <name evidence="2" type="ORF">CYLTODRAFT_406556</name>
</gene>
<dbReference type="InterPro" id="IPR036250">
    <property type="entry name" value="AcylCo_DH-like_C"/>
</dbReference>
<protein>
    <submittedName>
        <fullName evidence="2">Acyl-CoA oxidase</fullName>
    </submittedName>
</protein>
<keyword evidence="3" id="KW-1185">Reference proteome</keyword>
<dbReference type="Proteomes" id="UP000054007">
    <property type="component" value="Unassembled WGS sequence"/>
</dbReference>
<dbReference type="Pfam" id="PF22924">
    <property type="entry name" value="ACOX_C_alpha1"/>
    <property type="match status" value="1"/>
</dbReference>
<dbReference type="GO" id="GO:0033540">
    <property type="term" value="P:fatty acid beta-oxidation using acyl-CoA oxidase"/>
    <property type="evidence" value="ECO:0007669"/>
    <property type="project" value="TreeGrafter"/>
</dbReference>